<feature type="compositionally biased region" description="Polar residues" evidence="1">
    <location>
        <begin position="23"/>
        <end position="33"/>
    </location>
</feature>
<feature type="compositionally biased region" description="Polar residues" evidence="1">
    <location>
        <begin position="1"/>
        <end position="11"/>
    </location>
</feature>
<organism evidence="3 4">
    <name type="scientific">Alternaria alternata</name>
    <name type="common">Alternaria rot fungus</name>
    <name type="synonym">Torula alternata</name>
    <dbReference type="NCBI Taxonomy" id="5599"/>
    <lineage>
        <taxon>Eukaryota</taxon>
        <taxon>Fungi</taxon>
        <taxon>Dikarya</taxon>
        <taxon>Ascomycota</taxon>
        <taxon>Pezizomycotina</taxon>
        <taxon>Dothideomycetes</taxon>
        <taxon>Pleosporomycetidae</taxon>
        <taxon>Pleosporales</taxon>
        <taxon>Pleosporineae</taxon>
        <taxon>Pleosporaceae</taxon>
        <taxon>Alternaria</taxon>
        <taxon>Alternaria sect. Alternaria</taxon>
        <taxon>Alternaria alternata complex</taxon>
    </lineage>
</organism>
<dbReference type="GeneID" id="29111067"/>
<proteinExistence type="predicted"/>
<dbReference type="VEuPathDB" id="FungiDB:CC77DRAFT_1022460"/>
<dbReference type="RefSeq" id="XP_018383673.1">
    <property type="nucleotide sequence ID" value="XM_018525473.1"/>
</dbReference>
<gene>
    <name evidence="3" type="ORF">CC77DRAFT_1022460</name>
</gene>
<dbReference type="AlphaFoldDB" id="A0A177DGN7"/>
<evidence type="ECO:0000259" key="2">
    <source>
        <dbReference type="Pfam" id="PF11160"/>
    </source>
</evidence>
<feature type="compositionally biased region" description="Polar residues" evidence="1">
    <location>
        <begin position="62"/>
        <end position="74"/>
    </location>
</feature>
<dbReference type="Pfam" id="PF11160">
    <property type="entry name" value="Hva1_TUDOR"/>
    <property type="match status" value="1"/>
</dbReference>
<dbReference type="EMBL" id="KV441484">
    <property type="protein sequence ID" value="OAG18252.1"/>
    <property type="molecule type" value="Genomic_DNA"/>
</dbReference>
<protein>
    <recommendedName>
        <fullName evidence="2">Hypervirulence associated protein TUDOR domain-containing protein</fullName>
    </recommendedName>
</protein>
<feature type="domain" description="Hypervirulence associated protein TUDOR" evidence="2">
    <location>
        <begin position="39"/>
        <end position="113"/>
    </location>
</feature>
<feature type="region of interest" description="Disordered" evidence="1">
    <location>
        <begin position="1"/>
        <end position="119"/>
    </location>
</feature>
<reference evidence="3 4" key="1">
    <citation type="submission" date="2016-05" db="EMBL/GenBank/DDBJ databases">
        <title>Comparative analysis of secretome profiles of manganese(II)-oxidizing ascomycete fungi.</title>
        <authorList>
            <consortium name="DOE Joint Genome Institute"/>
            <person name="Zeiner C.A."/>
            <person name="Purvine S.O."/>
            <person name="Zink E.M."/>
            <person name="Wu S."/>
            <person name="Pasa-Tolic L."/>
            <person name="Chaput D.L."/>
            <person name="Haridas S."/>
            <person name="Grigoriev I.V."/>
            <person name="Santelli C.M."/>
            <person name="Hansel C.M."/>
        </authorList>
    </citation>
    <scope>NUCLEOTIDE SEQUENCE [LARGE SCALE GENOMIC DNA]</scope>
    <source>
        <strain evidence="3 4">SRC1lrK2f</strain>
    </source>
</reference>
<name>A0A177DGN7_ALTAL</name>
<accession>A0A177DGN7</accession>
<sequence length="119" mass="13059">MANRLSHSLNEIESHTPVIKAQATENDVASKNGEQIEEGDHVYTRIRGGRHEGNVSAHRSDSTTSLPNNQQQGKVNKIVTDQEEADAEDVKHPPKVLFTDQKGKDVAHNPGTLDVTDRA</sequence>
<evidence type="ECO:0000256" key="1">
    <source>
        <dbReference type="SAM" id="MobiDB-lite"/>
    </source>
</evidence>
<feature type="compositionally biased region" description="Basic and acidic residues" evidence="1">
    <location>
        <begin position="38"/>
        <end position="61"/>
    </location>
</feature>
<dbReference type="InterPro" id="IPR021331">
    <property type="entry name" value="Hva1_TUDOR"/>
</dbReference>
<dbReference type="KEGG" id="aalt:CC77DRAFT_1022460"/>
<evidence type="ECO:0000313" key="3">
    <source>
        <dbReference type="EMBL" id="OAG18252.1"/>
    </source>
</evidence>
<dbReference type="Proteomes" id="UP000077248">
    <property type="component" value="Unassembled WGS sequence"/>
</dbReference>
<dbReference type="Gene3D" id="2.30.30.1060">
    <property type="match status" value="2"/>
</dbReference>
<evidence type="ECO:0000313" key="4">
    <source>
        <dbReference type="Proteomes" id="UP000077248"/>
    </source>
</evidence>
<keyword evidence="4" id="KW-1185">Reference proteome</keyword>